<dbReference type="EMBL" id="JACJSG010000008">
    <property type="protein sequence ID" value="MBD2500422.1"/>
    <property type="molecule type" value="Genomic_DNA"/>
</dbReference>
<protein>
    <submittedName>
        <fullName evidence="1">Uncharacterized protein</fullName>
    </submittedName>
</protein>
<dbReference type="Proteomes" id="UP000661112">
    <property type="component" value="Unassembled WGS sequence"/>
</dbReference>
<organism evidence="1 2">
    <name type="scientific">Anabaena azotica FACHB-119</name>
    <dbReference type="NCBI Taxonomy" id="947527"/>
    <lineage>
        <taxon>Bacteria</taxon>
        <taxon>Bacillati</taxon>
        <taxon>Cyanobacteriota</taxon>
        <taxon>Cyanophyceae</taxon>
        <taxon>Nostocales</taxon>
        <taxon>Nostocaceae</taxon>
        <taxon>Anabaena</taxon>
        <taxon>Anabaena azotica</taxon>
    </lineage>
</organism>
<evidence type="ECO:0000313" key="1">
    <source>
        <dbReference type="EMBL" id="MBD2500422.1"/>
    </source>
</evidence>
<reference evidence="1 2" key="1">
    <citation type="journal article" date="2020" name="ISME J.">
        <title>Comparative genomics reveals insights into cyanobacterial evolution and habitat adaptation.</title>
        <authorList>
            <person name="Chen M.Y."/>
            <person name="Teng W.K."/>
            <person name="Zhao L."/>
            <person name="Hu C.X."/>
            <person name="Zhou Y.K."/>
            <person name="Han B.P."/>
            <person name="Song L.R."/>
            <person name="Shu W.S."/>
        </authorList>
    </citation>
    <scope>NUCLEOTIDE SEQUENCE [LARGE SCALE GENOMIC DNA]</scope>
    <source>
        <strain evidence="1 2">FACHB-119</strain>
    </source>
</reference>
<dbReference type="RefSeq" id="WP_190469178.1">
    <property type="nucleotide sequence ID" value="NZ_JACJSG010000008.1"/>
</dbReference>
<gene>
    <name evidence="1" type="ORF">H6G83_07275</name>
</gene>
<name>A0ABR8D270_9NOST</name>
<evidence type="ECO:0000313" key="2">
    <source>
        <dbReference type="Proteomes" id="UP000661112"/>
    </source>
</evidence>
<sequence length="65" mass="7648">MTSKLLNQEYNQPNGTLDNTLPMPINYHAQINLKSNNFDLSLEQKVDILDLFWQQNLIKNQFLLI</sequence>
<proteinExistence type="predicted"/>
<keyword evidence="2" id="KW-1185">Reference proteome</keyword>
<accession>A0ABR8D270</accession>
<comment type="caution">
    <text evidence="1">The sequence shown here is derived from an EMBL/GenBank/DDBJ whole genome shotgun (WGS) entry which is preliminary data.</text>
</comment>